<evidence type="ECO:0000313" key="2">
    <source>
        <dbReference type="Proteomes" id="UP000002770"/>
    </source>
</evidence>
<protein>
    <recommendedName>
        <fullName evidence="3">Cofactor-independent phosphoglycerate mutase</fullName>
    </recommendedName>
</protein>
<reference evidence="1 2" key="1">
    <citation type="journal article" date="2011" name="BMC Genomics">
        <title>Insight into cross-talk between intra-amoebal pathogens.</title>
        <authorList>
            <person name="Gimenez G."/>
            <person name="Bertelli C."/>
            <person name="Moliner C."/>
            <person name="Robert C."/>
            <person name="Raoult D."/>
            <person name="Fournier P.E."/>
            <person name="Greub G."/>
        </authorList>
    </citation>
    <scope>NUCLEOTIDE SEQUENCE [LARGE SCALE GENOMIC DNA]</scope>
    <source>
        <strain evidence="1 2">LLAP12</strain>
    </source>
</reference>
<gene>
    <name evidence="1" type="ORF">LDG_9068</name>
</gene>
<dbReference type="OrthoDB" id="5295974at2"/>
<organism evidence="1 2">
    <name type="scientific">Legionella drancourtii LLAP12</name>
    <dbReference type="NCBI Taxonomy" id="658187"/>
    <lineage>
        <taxon>Bacteria</taxon>
        <taxon>Pseudomonadati</taxon>
        <taxon>Pseudomonadota</taxon>
        <taxon>Gammaproteobacteria</taxon>
        <taxon>Legionellales</taxon>
        <taxon>Legionellaceae</taxon>
        <taxon>Legionella</taxon>
    </lineage>
</organism>
<name>G9EUR8_9GAMM</name>
<dbReference type="InParanoid" id="G9EUR8"/>
<accession>G9EUR8</accession>
<proteinExistence type="predicted"/>
<dbReference type="STRING" id="658187.LDG_9068"/>
<dbReference type="RefSeq" id="WP_006872922.1">
    <property type="nucleotide sequence ID" value="NZ_JH413850.1"/>
</dbReference>
<evidence type="ECO:0000313" key="1">
    <source>
        <dbReference type="EMBL" id="EHL29068.1"/>
    </source>
</evidence>
<dbReference type="AlphaFoldDB" id="G9EUR8"/>
<keyword evidence="2" id="KW-1185">Reference proteome</keyword>
<dbReference type="eggNOG" id="COG4255">
    <property type="taxonomic scope" value="Bacteria"/>
</dbReference>
<sequence>MDVIINSECSAIPEGVKPLASQGTVLLNLLLCLGYDPMDPPLADLLRRLYNLEGDWLVLSPIHWQATHNDALILATGKDLELQEADAKLWFGLFADYLAADDMTLHYHDAETWLLCDAKKHPLNAKPVHQLLNKSLMPELTQLGPTLFWQKFITESQMLFASKPNQSAMNGLWPWGNAVFSGKKTTKICADEAFLPIAKMCSSHVTLYSPSVTLKEQQILLITEFSMLSEQHQEELKKLLVHWYWNNTAYTSGTRNWFIHLWRTLIHAH</sequence>
<dbReference type="EMBL" id="JH413850">
    <property type="protein sequence ID" value="EHL29068.1"/>
    <property type="molecule type" value="Genomic_DNA"/>
</dbReference>
<dbReference type="HOGENOM" id="CLU_1041808_0_0_6"/>
<dbReference type="Proteomes" id="UP000002770">
    <property type="component" value="Unassembled WGS sequence"/>
</dbReference>
<evidence type="ECO:0008006" key="3">
    <source>
        <dbReference type="Google" id="ProtNLM"/>
    </source>
</evidence>